<name>X1DPJ0_9ZZZZ</name>
<dbReference type="EMBL" id="BARU01004691">
    <property type="protein sequence ID" value="GAH22866.1"/>
    <property type="molecule type" value="Genomic_DNA"/>
</dbReference>
<comment type="caution">
    <text evidence="1">The sequence shown here is derived from an EMBL/GenBank/DDBJ whole genome shotgun (WGS) entry which is preliminary data.</text>
</comment>
<evidence type="ECO:0000313" key="1">
    <source>
        <dbReference type="EMBL" id="GAH22866.1"/>
    </source>
</evidence>
<reference evidence="1" key="1">
    <citation type="journal article" date="2014" name="Front. Microbiol.">
        <title>High frequency of phylogenetically diverse reductive dehalogenase-homologous genes in deep subseafloor sedimentary metagenomes.</title>
        <authorList>
            <person name="Kawai M."/>
            <person name="Futagami T."/>
            <person name="Toyoda A."/>
            <person name="Takaki Y."/>
            <person name="Nishi S."/>
            <person name="Hori S."/>
            <person name="Arai W."/>
            <person name="Tsubouchi T."/>
            <person name="Morono Y."/>
            <person name="Uchiyama I."/>
            <person name="Ito T."/>
            <person name="Fujiyama A."/>
            <person name="Inagaki F."/>
            <person name="Takami H."/>
        </authorList>
    </citation>
    <scope>NUCLEOTIDE SEQUENCE</scope>
    <source>
        <strain evidence="1">Expedition CK06-06</strain>
    </source>
</reference>
<accession>X1DPJ0</accession>
<protein>
    <submittedName>
        <fullName evidence="1">Uncharacterized protein</fullName>
    </submittedName>
</protein>
<organism evidence="1">
    <name type="scientific">marine sediment metagenome</name>
    <dbReference type="NCBI Taxonomy" id="412755"/>
    <lineage>
        <taxon>unclassified sequences</taxon>
        <taxon>metagenomes</taxon>
        <taxon>ecological metagenomes</taxon>
    </lineage>
</organism>
<dbReference type="AlphaFoldDB" id="X1DPJ0"/>
<feature type="non-terminal residue" evidence="1">
    <location>
        <position position="237"/>
    </location>
</feature>
<gene>
    <name evidence="1" type="ORF">S03H2_09296</name>
</gene>
<proteinExistence type="predicted"/>
<sequence>MKSELLNYSSILSFNREVFLLNYHQEFHAFEDSNKRLQKIAEVVSKRRSDQNESLVGLIPFLLIIARQATNVFECLSRYQSYQTWIVFRPALEAALIIGKFLDNPANAKLWKNRQQIWENKKKDKVRYKKYKKEFEGNGLIPKSMPHGKEFRQLLSRINTEFVHVNYNYFERSYTIEGIDPQNVFLKTFFVDTDPQEHEACLFSFLHMYRLLGSSLGQVLASKYSKQVALNIEIDSM</sequence>